<name>A0A319F7C5_ASPSB</name>
<feature type="compositionally biased region" description="Basic and acidic residues" evidence="1">
    <location>
        <begin position="18"/>
        <end position="33"/>
    </location>
</feature>
<evidence type="ECO:0000313" key="3">
    <source>
        <dbReference type="Proteomes" id="UP000248423"/>
    </source>
</evidence>
<dbReference type="Proteomes" id="UP000248423">
    <property type="component" value="Unassembled WGS sequence"/>
</dbReference>
<reference evidence="2 3" key="1">
    <citation type="submission" date="2018-02" db="EMBL/GenBank/DDBJ databases">
        <title>The genomes of Aspergillus section Nigri reveals drivers in fungal speciation.</title>
        <authorList>
            <consortium name="DOE Joint Genome Institute"/>
            <person name="Vesth T.C."/>
            <person name="Nybo J."/>
            <person name="Theobald S."/>
            <person name="Brandl J."/>
            <person name="Frisvad J.C."/>
            <person name="Nielsen K.F."/>
            <person name="Lyhne E.K."/>
            <person name="Kogle M.E."/>
            <person name="Kuo A."/>
            <person name="Riley R."/>
            <person name="Clum A."/>
            <person name="Nolan M."/>
            <person name="Lipzen A."/>
            <person name="Salamov A."/>
            <person name="Henrissat B."/>
            <person name="Wiebenga A."/>
            <person name="De vries R.P."/>
            <person name="Grigoriev I.V."/>
            <person name="Mortensen U.H."/>
            <person name="Andersen M.R."/>
            <person name="Baker S.E."/>
        </authorList>
    </citation>
    <scope>NUCLEOTIDE SEQUENCE [LARGE SCALE GENOMIC DNA]</scope>
    <source>
        <strain evidence="2 3">CBS 121057</strain>
    </source>
</reference>
<evidence type="ECO:0000256" key="1">
    <source>
        <dbReference type="SAM" id="MobiDB-lite"/>
    </source>
</evidence>
<organism evidence="2 3">
    <name type="scientific">Aspergillus sclerotiicarbonarius (strain CBS 121057 / IBT 28362)</name>
    <dbReference type="NCBI Taxonomy" id="1448318"/>
    <lineage>
        <taxon>Eukaryota</taxon>
        <taxon>Fungi</taxon>
        <taxon>Dikarya</taxon>
        <taxon>Ascomycota</taxon>
        <taxon>Pezizomycotina</taxon>
        <taxon>Eurotiomycetes</taxon>
        <taxon>Eurotiomycetidae</taxon>
        <taxon>Eurotiales</taxon>
        <taxon>Aspergillaceae</taxon>
        <taxon>Aspergillus</taxon>
        <taxon>Aspergillus subgen. Circumdati</taxon>
    </lineage>
</organism>
<evidence type="ECO:0000313" key="2">
    <source>
        <dbReference type="EMBL" id="PYI01323.1"/>
    </source>
</evidence>
<keyword evidence="3" id="KW-1185">Reference proteome</keyword>
<proteinExistence type="predicted"/>
<gene>
    <name evidence="2" type="ORF">BO78DRAFT_423619</name>
</gene>
<sequence length="102" mass="11113">MALTSAMQRGKQAGLDESQSKARCDNSRRHSVEGRPFNRSRTWGLDGCKSHHLDQGRSGPSFAQARLEVAPVRALEEGDHGRYPATALTDRLRGADGQVIAV</sequence>
<dbReference type="AlphaFoldDB" id="A0A319F7C5"/>
<protein>
    <submittedName>
        <fullName evidence="2">Uncharacterized protein</fullName>
    </submittedName>
</protein>
<dbReference type="VEuPathDB" id="FungiDB:BO78DRAFT_423619"/>
<accession>A0A319F7C5</accession>
<dbReference type="EMBL" id="KZ826418">
    <property type="protein sequence ID" value="PYI01323.1"/>
    <property type="molecule type" value="Genomic_DNA"/>
</dbReference>
<feature type="region of interest" description="Disordered" evidence="1">
    <location>
        <begin position="1"/>
        <end position="46"/>
    </location>
</feature>